<name>A0ABV0F9B0_9NEIS</name>
<dbReference type="SUPFAM" id="SSF56645">
    <property type="entry name" value="Acyl-CoA dehydrogenase NM domain-like"/>
    <property type="match status" value="1"/>
</dbReference>
<evidence type="ECO:0000259" key="14">
    <source>
        <dbReference type="Pfam" id="PF02771"/>
    </source>
</evidence>
<dbReference type="InterPro" id="IPR037069">
    <property type="entry name" value="AcylCoA_DH/ox_N_sf"/>
</dbReference>
<evidence type="ECO:0000256" key="8">
    <source>
        <dbReference type="ARBA" id="ARBA00022946"/>
    </source>
</evidence>
<evidence type="ECO:0000256" key="1">
    <source>
        <dbReference type="ARBA" id="ARBA00001974"/>
    </source>
</evidence>
<proteinExistence type="inferred from homology"/>
<protein>
    <recommendedName>
        <fullName evidence="5">Isovaleryl-CoA dehydrogenase, mitochondrial</fullName>
        <ecNumber evidence="4">1.3.8.4</ecNumber>
    </recommendedName>
</protein>
<comment type="catalytic activity">
    <reaction evidence="10">
        <text>3-methylbutanoyl-CoA + oxidized [electron-transfer flavoprotein] + H(+) = 3-methylbut-2-enoyl-CoA + reduced [electron-transfer flavoprotein]</text>
        <dbReference type="Rhea" id="RHEA:12276"/>
        <dbReference type="Rhea" id="RHEA-COMP:10685"/>
        <dbReference type="Rhea" id="RHEA-COMP:10686"/>
        <dbReference type="ChEBI" id="CHEBI:15378"/>
        <dbReference type="ChEBI" id="CHEBI:57344"/>
        <dbReference type="ChEBI" id="CHEBI:57345"/>
        <dbReference type="ChEBI" id="CHEBI:57692"/>
        <dbReference type="ChEBI" id="CHEBI:58307"/>
        <dbReference type="EC" id="1.3.8.4"/>
    </reaction>
</comment>
<dbReference type="Pfam" id="PF02771">
    <property type="entry name" value="Acyl-CoA_dh_N"/>
    <property type="match status" value="1"/>
</dbReference>
<dbReference type="CDD" id="cd01156">
    <property type="entry name" value="IVD"/>
    <property type="match status" value="1"/>
</dbReference>
<dbReference type="EC" id="1.3.8.4" evidence="4"/>
<feature type="domain" description="Acyl-CoA dehydrogenase/oxidase C-terminal" evidence="12">
    <location>
        <begin position="233"/>
        <end position="384"/>
    </location>
</feature>
<dbReference type="InterPro" id="IPR046373">
    <property type="entry name" value="Acyl-CoA_Oxase/DH_mid-dom_sf"/>
</dbReference>
<dbReference type="InterPro" id="IPR034183">
    <property type="entry name" value="IVD"/>
</dbReference>
<dbReference type="Gene3D" id="1.10.540.10">
    <property type="entry name" value="Acyl-CoA dehydrogenase/oxidase, N-terminal domain"/>
    <property type="match status" value="1"/>
</dbReference>
<organism evidence="15 16">
    <name type="scientific">Chromobacterium vaccinii</name>
    <dbReference type="NCBI Taxonomy" id="1108595"/>
    <lineage>
        <taxon>Bacteria</taxon>
        <taxon>Pseudomonadati</taxon>
        <taxon>Pseudomonadota</taxon>
        <taxon>Betaproteobacteria</taxon>
        <taxon>Neisseriales</taxon>
        <taxon>Chromobacteriaceae</taxon>
        <taxon>Chromobacterium</taxon>
    </lineage>
</organism>
<keyword evidence="8" id="KW-0809">Transit peptide</keyword>
<dbReference type="InterPro" id="IPR009075">
    <property type="entry name" value="AcylCo_DH/oxidase_C"/>
</dbReference>
<dbReference type="Pfam" id="PF00441">
    <property type="entry name" value="Acyl-CoA_dh_1"/>
    <property type="match status" value="1"/>
</dbReference>
<keyword evidence="6 11" id="KW-0285">Flavoprotein</keyword>
<dbReference type="InterPro" id="IPR006091">
    <property type="entry name" value="Acyl-CoA_Oxase/DH_mid-dom"/>
</dbReference>
<keyword evidence="9 11" id="KW-0560">Oxidoreductase</keyword>
<dbReference type="SUPFAM" id="SSF47203">
    <property type="entry name" value="Acyl-CoA dehydrogenase C-terminal domain-like"/>
    <property type="match status" value="1"/>
</dbReference>
<comment type="similarity">
    <text evidence="3 11">Belongs to the acyl-CoA dehydrogenase family.</text>
</comment>
<evidence type="ECO:0000313" key="16">
    <source>
        <dbReference type="Proteomes" id="UP001455709"/>
    </source>
</evidence>
<dbReference type="PANTHER" id="PTHR43884">
    <property type="entry name" value="ACYL-COA DEHYDROGENASE"/>
    <property type="match status" value="1"/>
</dbReference>
<evidence type="ECO:0000313" key="15">
    <source>
        <dbReference type="EMBL" id="MEO2215683.1"/>
    </source>
</evidence>
<comment type="cofactor">
    <cofactor evidence="1 11">
        <name>FAD</name>
        <dbReference type="ChEBI" id="CHEBI:57692"/>
    </cofactor>
</comment>
<evidence type="ECO:0000256" key="3">
    <source>
        <dbReference type="ARBA" id="ARBA00009347"/>
    </source>
</evidence>
<dbReference type="InterPro" id="IPR013786">
    <property type="entry name" value="AcylCoA_DH/ox_N"/>
</dbReference>
<comment type="caution">
    <text evidence="15">The sequence shown here is derived from an EMBL/GenBank/DDBJ whole genome shotgun (WGS) entry which is preliminary data.</text>
</comment>
<evidence type="ECO:0000259" key="12">
    <source>
        <dbReference type="Pfam" id="PF00441"/>
    </source>
</evidence>
<dbReference type="RefSeq" id="WP_347369426.1">
    <property type="nucleotide sequence ID" value="NZ_JBDOJC010000001.1"/>
</dbReference>
<gene>
    <name evidence="15" type="ORF">ABGV49_01220</name>
</gene>
<dbReference type="Pfam" id="PF02770">
    <property type="entry name" value="Acyl-CoA_dh_M"/>
    <property type="match status" value="1"/>
</dbReference>
<feature type="domain" description="Acyl-CoA oxidase/dehydrogenase middle" evidence="13">
    <location>
        <begin position="126"/>
        <end position="221"/>
    </location>
</feature>
<evidence type="ECO:0000259" key="13">
    <source>
        <dbReference type="Pfam" id="PF02770"/>
    </source>
</evidence>
<dbReference type="InterPro" id="IPR006089">
    <property type="entry name" value="Acyl-CoA_DH_CS"/>
</dbReference>
<dbReference type="Proteomes" id="UP001455709">
    <property type="component" value="Unassembled WGS sequence"/>
</dbReference>
<dbReference type="PIRSF" id="PIRSF016578">
    <property type="entry name" value="HsaA"/>
    <property type="match status" value="1"/>
</dbReference>
<accession>A0ABV0F9B0</accession>
<dbReference type="Gene3D" id="2.40.110.10">
    <property type="entry name" value="Butyryl-CoA Dehydrogenase, subunit A, domain 2"/>
    <property type="match status" value="1"/>
</dbReference>
<evidence type="ECO:0000256" key="7">
    <source>
        <dbReference type="ARBA" id="ARBA00022827"/>
    </source>
</evidence>
<dbReference type="PANTHER" id="PTHR43884:SF12">
    <property type="entry name" value="ISOVALERYL-COA DEHYDROGENASE, MITOCHONDRIAL-RELATED"/>
    <property type="match status" value="1"/>
</dbReference>
<evidence type="ECO:0000256" key="9">
    <source>
        <dbReference type="ARBA" id="ARBA00023002"/>
    </source>
</evidence>
<evidence type="ECO:0000256" key="5">
    <source>
        <dbReference type="ARBA" id="ARBA00018258"/>
    </source>
</evidence>
<evidence type="ECO:0000256" key="4">
    <source>
        <dbReference type="ARBA" id="ARBA00012044"/>
    </source>
</evidence>
<dbReference type="InterPro" id="IPR009100">
    <property type="entry name" value="AcylCoA_DH/oxidase_NM_dom_sf"/>
</dbReference>
<evidence type="ECO:0000256" key="2">
    <source>
        <dbReference type="ARBA" id="ARBA00004898"/>
    </source>
</evidence>
<dbReference type="Gene3D" id="1.20.140.10">
    <property type="entry name" value="Butyryl-CoA Dehydrogenase, subunit A, domain 3"/>
    <property type="match status" value="1"/>
</dbReference>
<dbReference type="EMBL" id="JBDOJC010000001">
    <property type="protein sequence ID" value="MEO2215683.1"/>
    <property type="molecule type" value="Genomic_DNA"/>
</dbReference>
<evidence type="ECO:0000256" key="11">
    <source>
        <dbReference type="RuleBase" id="RU362125"/>
    </source>
</evidence>
<sequence>MYSSLRFAFGETYDLLRESVRDFAEREIAPRAAAIDQDNLFPADLWRKFGELGLLGITVSEQYGGVDMGYLAHMIAMEEISRASASVGLSYGAHSNLCVNQIYKNGNDAQRAKYLPKLISGEHVGALAMSEPNAGSDVVSMKLKADKTDGGYLLNGSKMWITNGGDADTLVVYAKTDVNAGPKGITAFIVEKNFAGFSHGSKLDKLGMRGSNTYPIFFDNCFVPDENVLGGEGNGVKVLMSGLDYERSVLAAGPLGIMQASLDIVVPYLNDRTQFGQPIGDFQLMQGKLADMYVKLSASRAYVYAVGQALDRGETGRQTRKDAAGAILYAAENATQLALDAIQCLGGNGYINEYATGRLLRDAKLYEIGAGTSEIRRWLIGRELMAETR</sequence>
<evidence type="ECO:0000256" key="6">
    <source>
        <dbReference type="ARBA" id="ARBA00022630"/>
    </source>
</evidence>
<comment type="pathway">
    <text evidence="2">Amino-acid degradation; L-leucine degradation; (S)-3-hydroxy-3-methylglutaryl-CoA from 3-isovaleryl-CoA: step 1/3.</text>
</comment>
<keyword evidence="7 11" id="KW-0274">FAD</keyword>
<dbReference type="InterPro" id="IPR036250">
    <property type="entry name" value="AcylCo_DH-like_C"/>
</dbReference>
<evidence type="ECO:0000256" key="10">
    <source>
        <dbReference type="ARBA" id="ARBA00052875"/>
    </source>
</evidence>
<reference evidence="15 16" key="1">
    <citation type="submission" date="2024-05" db="EMBL/GenBank/DDBJ databases">
        <authorList>
            <person name="De Oliveira J.P."/>
            <person name="Noriler S.A."/>
            <person name="De Oliveira A.G."/>
            <person name="Sipoli D.S."/>
        </authorList>
    </citation>
    <scope>NUCLEOTIDE SEQUENCE [LARGE SCALE GENOMIC DNA]</scope>
    <source>
        <strain evidence="15 16">LABIM189</strain>
    </source>
</reference>
<feature type="domain" description="Acyl-CoA dehydrogenase/oxidase N-terminal" evidence="14">
    <location>
        <begin position="11"/>
        <end position="122"/>
    </location>
</feature>
<dbReference type="PROSITE" id="PS00072">
    <property type="entry name" value="ACYL_COA_DH_1"/>
    <property type="match status" value="1"/>
</dbReference>
<keyword evidence="16" id="KW-1185">Reference proteome</keyword>
<dbReference type="PROSITE" id="PS00073">
    <property type="entry name" value="ACYL_COA_DH_2"/>
    <property type="match status" value="1"/>
</dbReference>